<feature type="transmembrane region" description="Helical" evidence="8">
    <location>
        <begin position="75"/>
        <end position="96"/>
    </location>
</feature>
<evidence type="ECO:0000256" key="3">
    <source>
        <dbReference type="ARBA" id="ARBA00022670"/>
    </source>
</evidence>
<evidence type="ECO:0000256" key="6">
    <source>
        <dbReference type="ARBA" id="ARBA00022989"/>
    </source>
</evidence>
<evidence type="ECO:0000256" key="2">
    <source>
        <dbReference type="ARBA" id="ARBA00022654"/>
    </source>
</evidence>
<sequence length="184" mass="20015">MKIEHAALRMAQAIKKEVPEHPSSIAVLKHGIAILLNMTGIVSAVLLISWAAGTTAEALTAMISFALLRQVSGGVHLKTGAACILLTTLLLTLISWVHLPQIWTHGFTAGAFILTAMYAPSRIEYQSRIPRTFYRTLTFISCMLIMTNFVIQSDIIAASFLVQAMTLIRLKGGENPDPDPAQQS</sequence>
<accession>A0A4P8XJK1</accession>
<proteinExistence type="predicted"/>
<keyword evidence="5" id="KW-0378">Hydrolase</keyword>
<feature type="transmembrane region" description="Helical" evidence="8">
    <location>
        <begin position="41"/>
        <end position="68"/>
    </location>
</feature>
<dbReference type="AlphaFoldDB" id="A0A4P8XJK1"/>
<dbReference type="GO" id="GO:0008233">
    <property type="term" value="F:peptidase activity"/>
    <property type="evidence" value="ECO:0007669"/>
    <property type="project" value="UniProtKB-KW"/>
</dbReference>
<evidence type="ECO:0000256" key="5">
    <source>
        <dbReference type="ARBA" id="ARBA00022801"/>
    </source>
</evidence>
<reference evidence="9 10" key="1">
    <citation type="submission" date="2019-05" db="EMBL/GenBank/DDBJ databases">
        <authorList>
            <person name="Chen C."/>
        </authorList>
    </citation>
    <scope>NUCLEOTIDE SEQUENCE [LARGE SCALE GENOMIC DNA]</scope>
    <source>
        <strain evidence="9 10">HB172198</strain>
    </source>
</reference>
<feature type="transmembrane region" description="Helical" evidence="8">
    <location>
        <begin position="102"/>
        <end position="120"/>
    </location>
</feature>
<keyword evidence="7 8" id="KW-0472">Membrane</keyword>
<keyword evidence="3" id="KW-0645">Protease</keyword>
<dbReference type="SMART" id="SM00793">
    <property type="entry name" value="AgrB"/>
    <property type="match status" value="1"/>
</dbReference>
<dbReference type="GO" id="GO:0006508">
    <property type="term" value="P:proteolysis"/>
    <property type="evidence" value="ECO:0007669"/>
    <property type="project" value="UniProtKB-KW"/>
</dbReference>
<dbReference type="Pfam" id="PF04647">
    <property type="entry name" value="AgrB"/>
    <property type="match status" value="1"/>
</dbReference>
<evidence type="ECO:0000256" key="7">
    <source>
        <dbReference type="ARBA" id="ARBA00023136"/>
    </source>
</evidence>
<protein>
    <submittedName>
        <fullName evidence="9">Accessory protein regulator B</fullName>
    </submittedName>
</protein>
<dbReference type="KEGG" id="palo:E6C60_1002"/>
<dbReference type="InterPro" id="IPR006741">
    <property type="entry name" value="AgrB"/>
</dbReference>
<evidence type="ECO:0000313" key="10">
    <source>
        <dbReference type="Proteomes" id="UP000300879"/>
    </source>
</evidence>
<keyword evidence="4 8" id="KW-0812">Transmembrane</keyword>
<dbReference type="GO" id="GO:0016020">
    <property type="term" value="C:membrane"/>
    <property type="evidence" value="ECO:0007669"/>
    <property type="project" value="InterPro"/>
</dbReference>
<keyword evidence="10" id="KW-1185">Reference proteome</keyword>
<feature type="transmembrane region" description="Helical" evidence="8">
    <location>
        <begin position="132"/>
        <end position="151"/>
    </location>
</feature>
<evidence type="ECO:0000256" key="8">
    <source>
        <dbReference type="SAM" id="Phobius"/>
    </source>
</evidence>
<evidence type="ECO:0000313" key="9">
    <source>
        <dbReference type="EMBL" id="QCT01720.1"/>
    </source>
</evidence>
<dbReference type="EMBL" id="CP040396">
    <property type="protein sequence ID" value="QCT01720.1"/>
    <property type="molecule type" value="Genomic_DNA"/>
</dbReference>
<gene>
    <name evidence="9" type="ORF">E6C60_1002</name>
</gene>
<keyword evidence="2" id="KW-0673">Quorum sensing</keyword>
<keyword evidence="6 8" id="KW-1133">Transmembrane helix</keyword>
<keyword evidence="1" id="KW-1003">Cell membrane</keyword>
<organism evidence="9 10">
    <name type="scientific">Paenibacillus algicola</name>
    <dbReference type="NCBI Taxonomy" id="2565926"/>
    <lineage>
        <taxon>Bacteria</taxon>
        <taxon>Bacillati</taxon>
        <taxon>Bacillota</taxon>
        <taxon>Bacilli</taxon>
        <taxon>Bacillales</taxon>
        <taxon>Paenibacillaceae</taxon>
        <taxon>Paenibacillus</taxon>
    </lineage>
</organism>
<dbReference type="Proteomes" id="UP000300879">
    <property type="component" value="Chromosome"/>
</dbReference>
<dbReference type="OrthoDB" id="2666767at2"/>
<dbReference type="GO" id="GO:0009372">
    <property type="term" value="P:quorum sensing"/>
    <property type="evidence" value="ECO:0007669"/>
    <property type="project" value="UniProtKB-KW"/>
</dbReference>
<evidence type="ECO:0000256" key="1">
    <source>
        <dbReference type="ARBA" id="ARBA00022475"/>
    </source>
</evidence>
<evidence type="ECO:0000256" key="4">
    <source>
        <dbReference type="ARBA" id="ARBA00022692"/>
    </source>
</evidence>
<dbReference type="RefSeq" id="WP_138224802.1">
    <property type="nucleotide sequence ID" value="NZ_CP040396.1"/>
</dbReference>
<name>A0A4P8XJK1_9BACL</name>